<dbReference type="GO" id="GO:0005886">
    <property type="term" value="C:plasma membrane"/>
    <property type="evidence" value="ECO:0007669"/>
    <property type="project" value="TreeGrafter"/>
</dbReference>
<dbReference type="PRINTS" id="PR00260">
    <property type="entry name" value="CHEMTRNSDUCR"/>
</dbReference>
<feature type="domain" description="PAS" evidence="9">
    <location>
        <begin position="886"/>
        <end position="929"/>
    </location>
</feature>
<feature type="coiled-coil region" evidence="6">
    <location>
        <begin position="871"/>
        <end position="900"/>
    </location>
</feature>
<keyword evidence="7" id="KW-0472">Membrane</keyword>
<evidence type="ECO:0000313" key="11">
    <source>
        <dbReference type="Proteomes" id="UP000189545"/>
    </source>
</evidence>
<dbReference type="PANTHER" id="PTHR43531">
    <property type="entry name" value="PROTEIN ICFG"/>
    <property type="match status" value="1"/>
</dbReference>
<protein>
    <submittedName>
        <fullName evidence="10">Methyl-accepting chemotaxis protein</fullName>
    </submittedName>
</protein>
<dbReference type="GO" id="GO:0006935">
    <property type="term" value="P:chemotaxis"/>
    <property type="evidence" value="ECO:0007669"/>
    <property type="project" value="InterPro"/>
</dbReference>
<dbReference type="SUPFAM" id="SSF55785">
    <property type="entry name" value="PYP-like sensor domain (PAS domain)"/>
    <property type="match status" value="2"/>
</dbReference>
<reference evidence="10 11" key="1">
    <citation type="submission" date="2016-03" db="EMBL/GenBank/DDBJ databases">
        <title>Complete genome sequence of Shewanella psychrophila WP2, a deep sea bacterium isolated from west Pacific sediment.</title>
        <authorList>
            <person name="Xu G."/>
            <person name="Jian H."/>
        </authorList>
    </citation>
    <scope>NUCLEOTIDE SEQUENCE [LARGE SCALE GENOMIC DNA]</scope>
    <source>
        <strain evidence="10 11">WP2</strain>
    </source>
</reference>
<dbReference type="Gene3D" id="3.30.450.20">
    <property type="entry name" value="PAS domain"/>
    <property type="match status" value="7"/>
</dbReference>
<feature type="transmembrane region" description="Helical" evidence="7">
    <location>
        <begin position="36"/>
        <end position="54"/>
    </location>
</feature>
<dbReference type="RefSeq" id="WP_418346708.1">
    <property type="nucleotide sequence ID" value="NZ_CP014782.1"/>
</dbReference>
<evidence type="ECO:0000256" key="2">
    <source>
        <dbReference type="ARBA" id="ARBA00022481"/>
    </source>
</evidence>
<evidence type="ECO:0000256" key="5">
    <source>
        <dbReference type="PROSITE-ProRule" id="PRU00284"/>
    </source>
</evidence>
<dbReference type="InterPro" id="IPR004089">
    <property type="entry name" value="MCPsignal_dom"/>
</dbReference>
<keyword evidence="2" id="KW-0488">Methylation</keyword>
<dbReference type="KEGG" id="spsw:Sps_00247"/>
<gene>
    <name evidence="10" type="ORF">Sps_00247</name>
</gene>
<keyword evidence="11" id="KW-1185">Reference proteome</keyword>
<dbReference type="InterPro" id="IPR004090">
    <property type="entry name" value="Chemotax_Me-accpt_rcpt"/>
</dbReference>
<dbReference type="InterPro" id="IPR000014">
    <property type="entry name" value="PAS"/>
</dbReference>
<dbReference type="Pfam" id="PF13188">
    <property type="entry name" value="PAS_8"/>
    <property type="match status" value="4"/>
</dbReference>
<proteinExistence type="inferred from homology"/>
<keyword evidence="7" id="KW-1133">Transmembrane helix</keyword>
<dbReference type="STRING" id="225848.Sps_00247"/>
<keyword evidence="6" id="KW-0175">Coiled coil</keyword>
<dbReference type="GO" id="GO:0004888">
    <property type="term" value="F:transmembrane signaling receptor activity"/>
    <property type="evidence" value="ECO:0007669"/>
    <property type="project" value="InterPro"/>
</dbReference>
<feature type="domain" description="PAS" evidence="9">
    <location>
        <begin position="756"/>
        <end position="792"/>
    </location>
</feature>
<evidence type="ECO:0000256" key="4">
    <source>
        <dbReference type="ARBA" id="ARBA00029447"/>
    </source>
</evidence>
<name>A0A1S6HIX6_9GAMM</name>
<dbReference type="PROSITE" id="PS50111">
    <property type="entry name" value="CHEMOTAXIS_TRANSDUC_2"/>
    <property type="match status" value="1"/>
</dbReference>
<accession>A0A1S6HIX6</accession>
<organism evidence="10 11">
    <name type="scientific">Shewanella psychrophila</name>
    <dbReference type="NCBI Taxonomy" id="225848"/>
    <lineage>
        <taxon>Bacteria</taxon>
        <taxon>Pseudomonadati</taxon>
        <taxon>Pseudomonadota</taxon>
        <taxon>Gammaproteobacteria</taxon>
        <taxon>Alteromonadales</taxon>
        <taxon>Shewanellaceae</taxon>
        <taxon>Shewanella</taxon>
    </lineage>
</organism>
<evidence type="ECO:0000256" key="7">
    <source>
        <dbReference type="SAM" id="Phobius"/>
    </source>
</evidence>
<dbReference type="FunFam" id="1.10.287.950:FF:000001">
    <property type="entry name" value="Methyl-accepting chemotaxis sensory transducer"/>
    <property type="match status" value="1"/>
</dbReference>
<dbReference type="Proteomes" id="UP000189545">
    <property type="component" value="Chromosome"/>
</dbReference>
<dbReference type="Pfam" id="PF00015">
    <property type="entry name" value="MCPsignal"/>
    <property type="match status" value="1"/>
</dbReference>
<dbReference type="InterPro" id="IPR035965">
    <property type="entry name" value="PAS-like_dom_sf"/>
</dbReference>
<dbReference type="PROSITE" id="PS50112">
    <property type="entry name" value="PAS"/>
    <property type="match status" value="3"/>
</dbReference>
<sequence>MESQNSNLSNVNSLPVAGLVVSIVALGLSFSGQAGSWVAATQILAIVLIAAGVIKFNRWHKMFEQALTEVSNALISNEAPKFSDLSLPGWELLTSRIDELYQKRQRDETALKALDICNANVMMADADHNITYLNDSVNVMMTKNEKTLQTELTGFDVKKLVGQNIDIFHKNPAHQRRMIDGLTSTYETTIQVAGLNFNLIANPIFNNGVRTGTVVEWEDITAKLAREAEEKLQAAETSRIKQALDVCKANVMMADADYNIIYFNESLTEMLTENEKTLQQELKSFDMKTLLGANIDIFHKNPAHQRGMLDRLTSTYATSIEVSGLTFDLIATPVFDNGERTGTVVEWQDITAKLAKEKEEAQQAADTGRIKQALDVCKANVMMADADYNIIYLNESLNEMLSENERTLQESLSKFNMKTLLGTNIDIFHKNPAHQRGMLDKLTSTYATSIEVSGLTFDLIATPVFDNGVRTGTVVEWQDITAKLATEKEEAKQAADTNRIKQALDVCKANVMMADADYNIIYFNDSLNEMLSDNERTLQESLTKFDMKTLMGSNIDIFHKNPAHQRGMLDRLTSTYETSIEVSGLTFELIATPVFDNGERTGTVVEWQDVTAKLVKEREEQEQAAETGRIKQALDVCKANVMMADADYNIIYFNESLNEMLGENEKTLKQSLKKFDMKTLMGSNIDIFHKNPAHQRGMLDKLTETYATSILISGLTFELIATPVFDNGQRTGTVVEWQDVTAKLAREKEEKQQAAETGRIKQALDVCKANVMMADADYNIIYFNDSLNEMLGENEKTLKKSLSRFDMRTLMGSNIDIFHKNPAHQRGMLNRLTETFETNIEVSGLTFGLIATPVFDNGERTGTVVEWQDLTDKLAREAEEQQLAAENARIKQALDNVSANTMVADADLNIIYMNSAVGNMFRNAQSDIIKDLPNFDANNLIGVNIDDFHKNPAHQRGLLGGLTSTYSSQLLVGGRTFKVVANPIKDENGERIGTVVEWTDRTAEVAIEHEIDTIISSAAAGDLSHRVSTEGKDGFFLNLSNGLNRLVGIADNVISDVVNMFDGLAKGDLTRQINGEYEGQFGKLQTDANATVSRLTEVLGGINESANTVTSGAEEIAQGNADLSQRTEEQAASLEETASSMEEMTATVTQSAQNATLANELAQEANSKAEHGGKVVEQAVSAMEAINDSSKRISDIIGVIDEIAFQTNLLALNAAVEAARAGEQGRGFAVVAGEVRNLAQRSAGAAKEIKELIRDSVGKVTDGTQLVNQSGETLEDIVQAVTKVADMISQISIASDQQSSGIQEVNKAISQMDEMTQQNAALVEQVSAAGEAMADQARNMKTQLGFFQTSGNTSSGMASAPLALVSGDTHGNLSISKEEWNEF</sequence>
<evidence type="ECO:0000259" key="8">
    <source>
        <dbReference type="PROSITE" id="PS50111"/>
    </source>
</evidence>
<dbReference type="CDD" id="cd11386">
    <property type="entry name" value="MCP_signal"/>
    <property type="match status" value="1"/>
</dbReference>
<dbReference type="SMART" id="SM00283">
    <property type="entry name" value="MA"/>
    <property type="match status" value="1"/>
</dbReference>
<dbReference type="SUPFAM" id="SSF58104">
    <property type="entry name" value="Methyl-accepting chemotaxis protein (MCP) signaling domain"/>
    <property type="match status" value="1"/>
</dbReference>
<comment type="similarity">
    <text evidence="4">Belongs to the methyl-accepting chemotaxis (MCP) protein family.</text>
</comment>
<dbReference type="SMART" id="SM00091">
    <property type="entry name" value="PAS"/>
    <property type="match status" value="6"/>
</dbReference>
<dbReference type="GO" id="GO:0007165">
    <property type="term" value="P:signal transduction"/>
    <property type="evidence" value="ECO:0007669"/>
    <property type="project" value="UniProtKB-KW"/>
</dbReference>
<evidence type="ECO:0000256" key="3">
    <source>
        <dbReference type="ARBA" id="ARBA00023224"/>
    </source>
</evidence>
<evidence type="ECO:0000313" key="10">
    <source>
        <dbReference type="EMBL" id="AQS35467.1"/>
    </source>
</evidence>
<feature type="transmembrane region" description="Helical" evidence="7">
    <location>
        <begin position="12"/>
        <end position="30"/>
    </location>
</feature>
<keyword evidence="3 5" id="KW-0807">Transducer</keyword>
<evidence type="ECO:0000256" key="6">
    <source>
        <dbReference type="SAM" id="Coils"/>
    </source>
</evidence>
<dbReference type="PANTHER" id="PTHR43531:SF14">
    <property type="entry name" value="METHYL-ACCEPTING CHEMOTAXIS PROTEIN I-RELATED"/>
    <property type="match status" value="1"/>
</dbReference>
<dbReference type="Gene3D" id="1.10.287.950">
    <property type="entry name" value="Methyl-accepting chemotaxis protein"/>
    <property type="match status" value="1"/>
</dbReference>
<evidence type="ECO:0000256" key="1">
    <source>
        <dbReference type="ARBA" id="ARBA00004370"/>
    </source>
</evidence>
<keyword evidence="7" id="KW-0812">Transmembrane</keyword>
<feature type="domain" description="Methyl-accepting transducer" evidence="8">
    <location>
        <begin position="1105"/>
        <end position="1334"/>
    </location>
</feature>
<dbReference type="EMBL" id="CP014782">
    <property type="protein sequence ID" value="AQS35467.1"/>
    <property type="molecule type" value="Genomic_DNA"/>
</dbReference>
<dbReference type="InterPro" id="IPR051310">
    <property type="entry name" value="MCP_chemotaxis"/>
</dbReference>
<dbReference type="FunFam" id="3.30.450.20:FF:000075">
    <property type="entry name" value="Methyl-accepting chemotaxis protein"/>
    <property type="match status" value="4"/>
</dbReference>
<comment type="subcellular location">
    <subcellularLocation>
        <location evidence="1">Membrane</location>
    </subcellularLocation>
</comment>
<feature type="domain" description="PAS" evidence="9">
    <location>
        <begin position="626"/>
        <end position="662"/>
    </location>
</feature>
<evidence type="ECO:0000259" key="9">
    <source>
        <dbReference type="PROSITE" id="PS50112"/>
    </source>
</evidence>